<evidence type="ECO:0000313" key="2">
    <source>
        <dbReference type="EMBL" id="MBZ5961641.1"/>
    </source>
</evidence>
<comment type="caution">
    <text evidence="2">The sequence shown here is derived from an EMBL/GenBank/DDBJ whole genome shotgun (WGS) entry which is preliminary data.</text>
</comment>
<dbReference type="Proteomes" id="UP000752647">
    <property type="component" value="Unassembled WGS sequence"/>
</dbReference>
<dbReference type="Proteomes" id="UP000199271">
    <property type="component" value="Unassembled WGS sequence"/>
</dbReference>
<dbReference type="GeneID" id="34301246"/>
<organism evidence="2 4">
    <name type="scientific">Leuconostoc gasicomitatum</name>
    <dbReference type="NCBI Taxonomy" id="115778"/>
    <lineage>
        <taxon>Bacteria</taxon>
        <taxon>Bacillati</taxon>
        <taxon>Bacillota</taxon>
        <taxon>Bacilli</taxon>
        <taxon>Lactobacillales</taxon>
        <taxon>Lactobacillaceae</taxon>
        <taxon>Leuconostoc</taxon>
        <taxon>Leuconostoc gelidum group</taxon>
    </lineage>
</organism>
<proteinExistence type="predicted"/>
<evidence type="ECO:0000313" key="1">
    <source>
        <dbReference type="EMBL" id="CUW16899.1"/>
    </source>
</evidence>
<dbReference type="InterPro" id="IPR007358">
    <property type="entry name" value="Nucleoid_associated_NdpA"/>
</dbReference>
<dbReference type="RefSeq" id="WP_013231214.1">
    <property type="nucleotide sequence ID" value="NZ_BPKT01000001.1"/>
</dbReference>
<evidence type="ECO:0000313" key="3">
    <source>
        <dbReference type="Proteomes" id="UP000199271"/>
    </source>
</evidence>
<dbReference type="Pfam" id="PF04245">
    <property type="entry name" value="NA37"/>
    <property type="match status" value="1"/>
</dbReference>
<keyword evidence="3" id="KW-1185">Reference proteome</keyword>
<dbReference type="GO" id="GO:0009295">
    <property type="term" value="C:nucleoid"/>
    <property type="evidence" value="ECO:0007669"/>
    <property type="project" value="InterPro"/>
</dbReference>
<name>A0A9Q3SWY7_9LACO</name>
<accession>A0A9Q3SWY7</accession>
<dbReference type="AlphaFoldDB" id="A0A9Q3SWY7"/>
<evidence type="ECO:0000313" key="4">
    <source>
        <dbReference type="Proteomes" id="UP000752647"/>
    </source>
</evidence>
<dbReference type="OMA" id="QNERDMT"/>
<dbReference type="EMBL" id="JAHBFI010000001">
    <property type="protein sequence ID" value="MBZ5961641.1"/>
    <property type="molecule type" value="Genomic_DNA"/>
</dbReference>
<protein>
    <submittedName>
        <fullName evidence="2">Nucleoid-associated protein</fullName>
    </submittedName>
    <submittedName>
        <fullName evidence="1">Pseudouridylate synthases, 23S RNA-specific</fullName>
    </submittedName>
</protein>
<sequence length="330" mass="37150">MIIQHAILHILDTNTGNLIASQGEMPVTDIGVHDYIEKLVNKIYAGDVKTGTITGNDYLQTILAEKDFPKMTTELAMKLFEVVTGSDNIQAGDLLSFQATTDDGPIFGMIKLNFSPRYAHAVAYVSEKMVNNLVLNQAVLPAATQTVDEAILINMTTSKYHLIEKKHLIDGHRVAYFSEKFLDIIPDVSIKENLQTIKRTIKNVAEKYDDLPEHEAFATTQTAIYEALESGSINTEMIAEKVFYDNESAKSLYREQISKKIADKEIPVENTQKYEKKYRVQKFKLDSGIEISIPMAIYQDKTKVEFVNQPNGTTSLIIKDIETVLNKFTI</sequence>
<reference evidence="1 3" key="1">
    <citation type="submission" date="2015-12" db="EMBL/GenBank/DDBJ databases">
        <authorList>
            <person name="Andreevskaya M."/>
        </authorList>
    </citation>
    <scope>NUCLEOTIDE SEQUENCE [LARGE SCALE GENOMIC DNA]</scope>
    <source>
        <strain evidence="1 3">C122c</strain>
    </source>
</reference>
<gene>
    <name evidence="1" type="ORF">C122C_1546</name>
    <name evidence="2" type="ORF">KIJ12_00410</name>
</gene>
<reference evidence="2" key="2">
    <citation type="submission" date="2021-05" db="EMBL/GenBank/DDBJ databases">
        <title>Pangenome of Leuconostoc gelidum warrants species status for Leuconostoc gelidum subsp. gasicomitatum.</title>
        <authorList>
            <person name="Johansson P."/>
            <person name="Sade E."/>
            <person name="Hultman J."/>
            <person name="Auvinen P."/>
            <person name="Bjorkroth J."/>
        </authorList>
    </citation>
    <scope>NUCLEOTIDE SEQUENCE</scope>
    <source>
        <strain evidence="2">A.21.4</strain>
    </source>
</reference>
<dbReference type="EMBL" id="FBSY01000017">
    <property type="protein sequence ID" value="CUW16899.1"/>
    <property type="molecule type" value="Genomic_DNA"/>
</dbReference>